<dbReference type="Proteomes" id="UP000240322">
    <property type="component" value="Unassembled WGS sequence"/>
</dbReference>
<protein>
    <recommendedName>
        <fullName evidence="4">Probable octanoyltransferase</fullName>
        <ecNumber evidence="4">2.3.1.181</ecNumber>
    </recommendedName>
    <alternativeName>
        <fullName evidence="4">Lipoate-protein ligase B</fullName>
    </alternativeName>
    <alternativeName>
        <fullName evidence="4">Lipoyl/octanoyl transferase</fullName>
    </alternativeName>
    <alternativeName>
        <fullName evidence="4">Octanoyl-[acyl-carrier-protein]-protein N-octanoyltransferase</fullName>
    </alternativeName>
</protein>
<dbReference type="PROSITE" id="PS51733">
    <property type="entry name" value="BPL_LPL_CATALYTIC"/>
    <property type="match status" value="1"/>
</dbReference>
<feature type="binding site" evidence="4 7">
    <location>
        <begin position="69"/>
        <end position="76"/>
    </location>
    <ligand>
        <name>substrate</name>
    </ligand>
</feature>
<dbReference type="SUPFAM" id="SSF55681">
    <property type="entry name" value="Class II aaRS and biotin synthetases"/>
    <property type="match status" value="1"/>
</dbReference>
<name>A0A2R6AMM6_9ARCH</name>
<dbReference type="InterPro" id="IPR004143">
    <property type="entry name" value="BPL_LPL_catalytic"/>
</dbReference>
<comment type="catalytic activity">
    <reaction evidence="4 5">
        <text>octanoyl-[ACP] + L-lysyl-[protein] = N(6)-octanoyl-L-lysyl-[protein] + holo-[ACP] + H(+)</text>
        <dbReference type="Rhea" id="RHEA:17665"/>
        <dbReference type="Rhea" id="RHEA-COMP:9636"/>
        <dbReference type="Rhea" id="RHEA-COMP:9685"/>
        <dbReference type="Rhea" id="RHEA-COMP:9752"/>
        <dbReference type="Rhea" id="RHEA-COMP:9928"/>
        <dbReference type="ChEBI" id="CHEBI:15378"/>
        <dbReference type="ChEBI" id="CHEBI:29969"/>
        <dbReference type="ChEBI" id="CHEBI:64479"/>
        <dbReference type="ChEBI" id="CHEBI:78463"/>
        <dbReference type="ChEBI" id="CHEBI:78809"/>
        <dbReference type="EC" id="2.3.1.181"/>
    </reaction>
</comment>
<dbReference type="InterPro" id="IPR045864">
    <property type="entry name" value="aa-tRNA-synth_II/BPL/LPL"/>
</dbReference>
<dbReference type="GO" id="GO:0033819">
    <property type="term" value="F:lipoyl(octanoyl) transferase activity"/>
    <property type="evidence" value="ECO:0007669"/>
    <property type="project" value="UniProtKB-EC"/>
</dbReference>
<feature type="active site" description="Acyl-thioester intermediate" evidence="4 6">
    <location>
        <position position="167"/>
    </location>
</feature>
<feature type="domain" description="BPL/LPL catalytic" evidence="9">
    <location>
        <begin position="31"/>
        <end position="206"/>
    </location>
</feature>
<dbReference type="HAMAP" id="MF_00013">
    <property type="entry name" value="LipB"/>
    <property type="match status" value="1"/>
</dbReference>
<evidence type="ECO:0000256" key="3">
    <source>
        <dbReference type="ARBA" id="ARBA00023315"/>
    </source>
</evidence>
<evidence type="ECO:0000256" key="5">
    <source>
        <dbReference type="PIRNR" id="PIRNR016262"/>
    </source>
</evidence>
<evidence type="ECO:0000256" key="8">
    <source>
        <dbReference type="PIRSR" id="PIRSR016262-3"/>
    </source>
</evidence>
<gene>
    <name evidence="4" type="primary">lipB</name>
    <name evidence="10" type="ORF">B9Q03_10320</name>
</gene>
<keyword evidence="4" id="KW-0963">Cytoplasm</keyword>
<evidence type="ECO:0000313" key="10">
    <source>
        <dbReference type="EMBL" id="PSN87603.1"/>
    </source>
</evidence>
<evidence type="ECO:0000256" key="2">
    <source>
        <dbReference type="ARBA" id="ARBA00022679"/>
    </source>
</evidence>
<feature type="binding site" evidence="4 7">
    <location>
        <begin position="136"/>
        <end position="138"/>
    </location>
    <ligand>
        <name>substrate</name>
    </ligand>
</feature>
<evidence type="ECO:0000256" key="6">
    <source>
        <dbReference type="PIRSR" id="PIRSR016262-1"/>
    </source>
</evidence>
<dbReference type="GO" id="GO:0005737">
    <property type="term" value="C:cytoplasm"/>
    <property type="evidence" value="ECO:0007669"/>
    <property type="project" value="UniProtKB-SubCell"/>
</dbReference>
<evidence type="ECO:0000256" key="4">
    <source>
        <dbReference type="HAMAP-Rule" id="MF_00013"/>
    </source>
</evidence>
<keyword evidence="2 4" id="KW-0808">Transferase</keyword>
<dbReference type="Gene3D" id="3.30.930.10">
    <property type="entry name" value="Bira Bifunctional Protein, Domain 2"/>
    <property type="match status" value="1"/>
</dbReference>
<accession>A0A2R6AMM6</accession>
<dbReference type="AlphaFoldDB" id="A0A2R6AMM6"/>
<reference evidence="10 11" key="1">
    <citation type="submission" date="2017-04" db="EMBL/GenBank/DDBJ databases">
        <title>Novel microbial lineages endemic to geothermal iron-oxide mats fill important gaps in the evolutionary history of Archaea.</title>
        <authorList>
            <person name="Jay Z.J."/>
            <person name="Beam J.P."/>
            <person name="Dlakic M."/>
            <person name="Rusch D.B."/>
            <person name="Kozubal M.A."/>
            <person name="Inskeep W.P."/>
        </authorList>
    </citation>
    <scope>NUCLEOTIDE SEQUENCE [LARGE SCALE GENOMIC DNA]</scope>
    <source>
        <strain evidence="10">OSP_D</strain>
    </source>
</reference>
<feature type="site" description="Lowers pKa of active site Cys" evidence="4 8">
    <location>
        <position position="133"/>
    </location>
</feature>
<dbReference type="CDD" id="cd16444">
    <property type="entry name" value="LipB"/>
    <property type="match status" value="1"/>
</dbReference>
<dbReference type="EC" id="2.3.1.181" evidence="4"/>
<dbReference type="PIRSF" id="PIRSF016262">
    <property type="entry name" value="LPLase"/>
    <property type="match status" value="1"/>
</dbReference>
<evidence type="ECO:0000256" key="7">
    <source>
        <dbReference type="PIRSR" id="PIRSR016262-2"/>
    </source>
</evidence>
<dbReference type="GO" id="GO:0009249">
    <property type="term" value="P:protein lipoylation"/>
    <property type="evidence" value="ECO:0007669"/>
    <property type="project" value="InterPro"/>
</dbReference>
<comment type="function">
    <text evidence="4 5">Catalyzes the transfer of endogenously produced octanoic acid from octanoyl-acyl-carrier-protein onto the lipoyl domains of lipoate-dependent enzymes. Lipoyl-ACP can also act as a substrate although octanoyl-ACP is likely to be the physiological substrate.</text>
</comment>
<dbReference type="NCBIfam" id="TIGR00214">
    <property type="entry name" value="lipB"/>
    <property type="match status" value="1"/>
</dbReference>
<evidence type="ECO:0000313" key="11">
    <source>
        <dbReference type="Proteomes" id="UP000240322"/>
    </source>
</evidence>
<evidence type="ECO:0000256" key="1">
    <source>
        <dbReference type="ARBA" id="ARBA00004821"/>
    </source>
</evidence>
<dbReference type="InterPro" id="IPR020605">
    <property type="entry name" value="Octanoyltransferase_CS"/>
</dbReference>
<feature type="binding site" evidence="4 7">
    <location>
        <begin position="149"/>
        <end position="151"/>
    </location>
    <ligand>
        <name>substrate</name>
    </ligand>
</feature>
<dbReference type="InterPro" id="IPR000544">
    <property type="entry name" value="Octanoyltransferase"/>
</dbReference>
<comment type="caution">
    <text evidence="10">The sequence shown here is derived from an EMBL/GenBank/DDBJ whole genome shotgun (WGS) entry which is preliminary data.</text>
</comment>
<dbReference type="EMBL" id="NEXE01000154">
    <property type="protein sequence ID" value="PSN87603.1"/>
    <property type="molecule type" value="Genomic_DNA"/>
</dbReference>
<dbReference type="NCBIfam" id="NF010925">
    <property type="entry name" value="PRK14345.1"/>
    <property type="match status" value="1"/>
</dbReference>
<sequence length="224" mass="25301">METFVCDLGLADYEWSWKLQKELVERKTRGLLRVDYVLLVEHPHVFTLGRKGNPENIFADDVPVYRVERGGDVTYHGPGQQVVYPIVDLTRMQLNVKGYLRALEQIIIDALGEFGISAGVIEGKTGVWVGERKIASIGVAVDRWITYHGVALNVNTDMSYFYKIRPCGMPSEVMTSMEKILGRKTELGEVKRSILKSYSRIMGTTLVPVEKVNLENEFFSKVVG</sequence>
<comment type="similarity">
    <text evidence="4 5">Belongs to the LipB family.</text>
</comment>
<dbReference type="Pfam" id="PF21948">
    <property type="entry name" value="LplA-B_cat"/>
    <property type="match status" value="1"/>
</dbReference>
<dbReference type="PROSITE" id="PS01313">
    <property type="entry name" value="LIPB"/>
    <property type="match status" value="1"/>
</dbReference>
<keyword evidence="3 4" id="KW-0012">Acyltransferase</keyword>
<dbReference type="UniPathway" id="UPA00538">
    <property type="reaction ID" value="UER00592"/>
</dbReference>
<organism evidence="10 11">
    <name type="scientific">Candidatus Marsarchaeota G2 archaeon OSP_D</name>
    <dbReference type="NCBI Taxonomy" id="1978157"/>
    <lineage>
        <taxon>Archaea</taxon>
        <taxon>Candidatus Marsarchaeota</taxon>
        <taxon>Candidatus Marsarchaeota group 2</taxon>
    </lineage>
</organism>
<comment type="subcellular location">
    <subcellularLocation>
        <location evidence="4">Cytoplasm</location>
    </subcellularLocation>
</comment>
<comment type="pathway">
    <text evidence="1 4 5">Protein modification; protein lipoylation via endogenous pathway; protein N(6)-(lipoyl)lysine from octanoyl-[acyl-carrier-protein]: step 1/2.</text>
</comment>
<proteinExistence type="inferred from homology"/>
<comment type="miscellaneous">
    <text evidence="4">In the reaction, the free carboxyl group of octanoic acid is attached via an amide linkage to the epsilon-amino group of a specific lysine residue of lipoyl domains of lipoate-dependent enzymes.</text>
</comment>
<dbReference type="PANTHER" id="PTHR10993:SF7">
    <property type="entry name" value="LIPOYLTRANSFERASE 2, MITOCHONDRIAL-RELATED"/>
    <property type="match status" value="1"/>
</dbReference>
<dbReference type="PANTHER" id="PTHR10993">
    <property type="entry name" value="OCTANOYLTRANSFERASE"/>
    <property type="match status" value="1"/>
</dbReference>
<evidence type="ECO:0000259" key="9">
    <source>
        <dbReference type="PROSITE" id="PS51733"/>
    </source>
</evidence>